<protein>
    <submittedName>
        <fullName evidence="1">Uncharacterized protein</fullName>
    </submittedName>
</protein>
<evidence type="ECO:0000313" key="1">
    <source>
        <dbReference type="EMBL" id="OMO51216.1"/>
    </source>
</evidence>
<organism evidence="1 2">
    <name type="scientific">Corchorus olitorius</name>
    <dbReference type="NCBI Taxonomy" id="93759"/>
    <lineage>
        <taxon>Eukaryota</taxon>
        <taxon>Viridiplantae</taxon>
        <taxon>Streptophyta</taxon>
        <taxon>Embryophyta</taxon>
        <taxon>Tracheophyta</taxon>
        <taxon>Spermatophyta</taxon>
        <taxon>Magnoliopsida</taxon>
        <taxon>eudicotyledons</taxon>
        <taxon>Gunneridae</taxon>
        <taxon>Pentapetalae</taxon>
        <taxon>rosids</taxon>
        <taxon>malvids</taxon>
        <taxon>Malvales</taxon>
        <taxon>Malvaceae</taxon>
        <taxon>Grewioideae</taxon>
        <taxon>Apeibeae</taxon>
        <taxon>Corchorus</taxon>
    </lineage>
</organism>
<sequence>MIEECVKQGGCCEPVVVKDKIRRLRWQNELAREMSNHFFSMKIKGHGKKTTPKCRF</sequence>
<evidence type="ECO:0000313" key="2">
    <source>
        <dbReference type="Proteomes" id="UP000187203"/>
    </source>
</evidence>
<accession>A0A1R3FZL3</accession>
<dbReference type="Proteomes" id="UP000187203">
    <property type="component" value="Unassembled WGS sequence"/>
</dbReference>
<comment type="caution">
    <text evidence="1">The sequence shown here is derived from an EMBL/GenBank/DDBJ whole genome shotgun (WGS) entry which is preliminary data.</text>
</comment>
<dbReference type="AlphaFoldDB" id="A0A1R3FZL3"/>
<reference evidence="2" key="1">
    <citation type="submission" date="2013-09" db="EMBL/GenBank/DDBJ databases">
        <title>Corchorus olitorius genome sequencing.</title>
        <authorList>
            <person name="Alam M."/>
            <person name="Haque M.S."/>
            <person name="Islam M.S."/>
            <person name="Emdad E.M."/>
            <person name="Islam M.M."/>
            <person name="Ahmed B."/>
            <person name="Halim A."/>
            <person name="Hossen Q.M.M."/>
            <person name="Hossain M.Z."/>
            <person name="Ahmed R."/>
            <person name="Khan M.M."/>
            <person name="Islam R."/>
            <person name="Rashid M.M."/>
            <person name="Khan S.A."/>
            <person name="Rahman M.S."/>
            <person name="Alam M."/>
            <person name="Yahiya A.S."/>
            <person name="Khan M.S."/>
            <person name="Azam M.S."/>
            <person name="Haque T."/>
            <person name="Lashkar M.Z.H."/>
            <person name="Akhand A.I."/>
            <person name="Morshed G."/>
            <person name="Roy S."/>
            <person name="Uddin K.S."/>
            <person name="Rabeya T."/>
            <person name="Hossain A.S."/>
            <person name="Chowdhury A."/>
            <person name="Snigdha A.R."/>
            <person name="Mortoza M.S."/>
            <person name="Matin S.A."/>
            <person name="Hoque S.M.E."/>
            <person name="Islam M.K."/>
            <person name="Roy D.K."/>
            <person name="Haider R."/>
            <person name="Moosa M.M."/>
            <person name="Elias S.M."/>
            <person name="Hasan A.M."/>
            <person name="Jahan S."/>
            <person name="Shafiuddin M."/>
            <person name="Mahmood N."/>
            <person name="Shommy N.S."/>
        </authorList>
    </citation>
    <scope>NUCLEOTIDE SEQUENCE [LARGE SCALE GENOMIC DNA]</scope>
    <source>
        <strain evidence="2">cv. O-4</strain>
    </source>
</reference>
<name>A0A1R3FZL3_9ROSI</name>
<gene>
    <name evidence="1" type="ORF">COLO4_37767</name>
</gene>
<proteinExistence type="predicted"/>
<keyword evidence="2" id="KW-1185">Reference proteome</keyword>
<dbReference type="EMBL" id="AWUE01024270">
    <property type="protein sequence ID" value="OMO51216.1"/>
    <property type="molecule type" value="Genomic_DNA"/>
</dbReference>